<evidence type="ECO:0000313" key="3">
    <source>
        <dbReference type="Proteomes" id="UP000005777"/>
    </source>
</evidence>
<gene>
    <name evidence="2" type="ORF">HMPREF9020_00885</name>
</gene>
<organism evidence="2 3">
    <name type="scientific">Scardovia inopinata F0304</name>
    <dbReference type="NCBI Taxonomy" id="641146"/>
    <lineage>
        <taxon>Bacteria</taxon>
        <taxon>Bacillati</taxon>
        <taxon>Actinomycetota</taxon>
        <taxon>Actinomycetes</taxon>
        <taxon>Bifidobacteriales</taxon>
        <taxon>Bifidobacteriaceae</taxon>
        <taxon>Scardovia</taxon>
    </lineage>
</organism>
<dbReference type="EMBL" id="ADCX01000004">
    <property type="protein sequence ID" value="EFG27246.1"/>
    <property type="molecule type" value="Genomic_DNA"/>
</dbReference>
<dbReference type="HOGENOM" id="CLU_2828773_0_0_11"/>
<comment type="caution">
    <text evidence="2">The sequence shown here is derived from an EMBL/GenBank/DDBJ whole genome shotgun (WGS) entry which is preliminary data.</text>
</comment>
<reference evidence="2 3" key="1">
    <citation type="submission" date="2012-01" db="EMBL/GenBank/DDBJ databases">
        <title>The Genome Sequence of Scardovia inopinata F0304.</title>
        <authorList>
            <consortium name="The Broad Institute Genome Sequencing Platform"/>
            <person name="Earl A."/>
            <person name="Ward D."/>
            <person name="Feldgarden M."/>
            <person name="Gevers D."/>
            <person name="Izard J."/>
            <person name="Baranova O.V."/>
            <person name="Blanton J.M."/>
            <person name="Tanner A.C."/>
            <person name="Dewhirst F.E."/>
            <person name="Young S.K."/>
            <person name="Zeng Q."/>
            <person name="Gargeya S."/>
            <person name="Fitzgerald M."/>
            <person name="Haas B."/>
            <person name="Abouelleil A."/>
            <person name="Alvarado L."/>
            <person name="Arachchi H.M."/>
            <person name="Berlin A."/>
            <person name="Chapman S.B."/>
            <person name="Gearin G."/>
            <person name="Goldberg J."/>
            <person name="Griggs A."/>
            <person name="Gujja S."/>
            <person name="Hansen M."/>
            <person name="Heiman D."/>
            <person name="Howarth C."/>
            <person name="Larimer J."/>
            <person name="Lui A."/>
            <person name="MacDonald P.J."/>
            <person name="McCowen C."/>
            <person name="Montmayeur A."/>
            <person name="Murphy C."/>
            <person name="Neiman D."/>
            <person name="Pearson M."/>
            <person name="Priest M."/>
            <person name="Roberts A."/>
            <person name="Saif S."/>
            <person name="Shea T."/>
            <person name="Sisk P."/>
            <person name="Stolte C."/>
            <person name="Sykes S."/>
            <person name="Wortman J."/>
            <person name="Nusbaum C."/>
            <person name="Birren B."/>
        </authorList>
    </citation>
    <scope>NUCLEOTIDE SEQUENCE [LARGE SCALE GENOMIC DNA]</scope>
    <source>
        <strain evidence="2 3">F0304</strain>
    </source>
</reference>
<name>W5IJQ6_SCAIO</name>
<evidence type="ECO:0000313" key="2">
    <source>
        <dbReference type="EMBL" id="EFG27246.1"/>
    </source>
</evidence>
<protein>
    <recommendedName>
        <fullName evidence="1">GmrSD restriction endonucleases C-terminal domain-containing protein</fullName>
    </recommendedName>
</protein>
<dbReference type="eggNOG" id="COG1479">
    <property type="taxonomic scope" value="Bacteria"/>
</dbReference>
<dbReference type="RefSeq" id="WP_006293255.1">
    <property type="nucleotide sequence ID" value="NZ_GG770225.1"/>
</dbReference>
<evidence type="ECO:0000259" key="1">
    <source>
        <dbReference type="Pfam" id="PF07510"/>
    </source>
</evidence>
<dbReference type="Pfam" id="PF07510">
    <property type="entry name" value="GmrSD_C"/>
    <property type="match status" value="1"/>
</dbReference>
<accession>W5IJQ6</accession>
<sequence length="66" mass="7752">MWLHWSANLTVTAYNSQYSTSSFQEKKTVENGYNDSGIRMNTWIAGKDRWMLEQLEERSQYLADGL</sequence>
<feature type="domain" description="GmrSD restriction endonucleases C-terminal" evidence="1">
    <location>
        <begin position="3"/>
        <end position="63"/>
    </location>
</feature>
<keyword evidence="3" id="KW-1185">Reference proteome</keyword>
<proteinExistence type="predicted"/>
<dbReference type="AlphaFoldDB" id="W5IJQ6"/>
<dbReference type="Proteomes" id="UP000005777">
    <property type="component" value="Unassembled WGS sequence"/>
</dbReference>
<dbReference type="InterPro" id="IPR011089">
    <property type="entry name" value="GmrSD_C"/>
</dbReference>